<evidence type="ECO:0000313" key="3">
    <source>
        <dbReference type="Proteomes" id="UP000499080"/>
    </source>
</evidence>
<dbReference type="Proteomes" id="UP000499080">
    <property type="component" value="Unassembled WGS sequence"/>
</dbReference>
<comment type="caution">
    <text evidence="2">The sequence shown here is derived from an EMBL/GenBank/DDBJ whole genome shotgun (WGS) entry which is preliminary data.</text>
</comment>
<dbReference type="EMBL" id="BGPR01001007">
    <property type="protein sequence ID" value="GBM42845.1"/>
    <property type="molecule type" value="Genomic_DNA"/>
</dbReference>
<gene>
    <name evidence="2" type="ORF">AVEN_161603_1</name>
</gene>
<feature type="compositionally biased region" description="Polar residues" evidence="1">
    <location>
        <begin position="120"/>
        <end position="135"/>
    </location>
</feature>
<organism evidence="2 3">
    <name type="scientific">Araneus ventricosus</name>
    <name type="common">Orbweaver spider</name>
    <name type="synonym">Epeira ventricosa</name>
    <dbReference type="NCBI Taxonomy" id="182803"/>
    <lineage>
        <taxon>Eukaryota</taxon>
        <taxon>Metazoa</taxon>
        <taxon>Ecdysozoa</taxon>
        <taxon>Arthropoda</taxon>
        <taxon>Chelicerata</taxon>
        <taxon>Arachnida</taxon>
        <taxon>Araneae</taxon>
        <taxon>Araneomorphae</taxon>
        <taxon>Entelegynae</taxon>
        <taxon>Araneoidea</taxon>
        <taxon>Araneidae</taxon>
        <taxon>Araneus</taxon>
    </lineage>
</organism>
<proteinExistence type="predicted"/>
<accession>A0A4Y2FQU9</accession>
<protein>
    <submittedName>
        <fullName evidence="2">Uncharacterized protein</fullName>
    </submittedName>
</protein>
<name>A0A4Y2FQU9_ARAVE</name>
<evidence type="ECO:0000256" key="1">
    <source>
        <dbReference type="SAM" id="MobiDB-lite"/>
    </source>
</evidence>
<keyword evidence="3" id="KW-1185">Reference proteome</keyword>
<sequence>MNQCFRSFPVKLDLHHNTTLFHLDQRPICFPPIQVDNFRQLIYGCFKAHDQLLSSPPTPTPVNHHSPPPHKGDFPILERVPSPPHPHFPSLTHKHISRFPKLSPTPTSLTFMAEQDEWKSNNAGIPNSPSVYSDRSTPKPLISVS</sequence>
<reference evidence="2 3" key="1">
    <citation type="journal article" date="2019" name="Sci. Rep.">
        <title>Orb-weaving spider Araneus ventricosus genome elucidates the spidroin gene catalogue.</title>
        <authorList>
            <person name="Kono N."/>
            <person name="Nakamura H."/>
            <person name="Ohtoshi R."/>
            <person name="Moran D.A.P."/>
            <person name="Shinohara A."/>
            <person name="Yoshida Y."/>
            <person name="Fujiwara M."/>
            <person name="Mori M."/>
            <person name="Tomita M."/>
            <person name="Arakawa K."/>
        </authorList>
    </citation>
    <scope>NUCLEOTIDE SEQUENCE [LARGE SCALE GENOMIC DNA]</scope>
</reference>
<dbReference type="AlphaFoldDB" id="A0A4Y2FQU9"/>
<evidence type="ECO:0000313" key="2">
    <source>
        <dbReference type="EMBL" id="GBM42845.1"/>
    </source>
</evidence>
<feature type="region of interest" description="Disordered" evidence="1">
    <location>
        <begin position="55"/>
        <end position="145"/>
    </location>
</feature>